<proteinExistence type="predicted"/>
<dbReference type="EMBL" id="VTPC01002441">
    <property type="protein sequence ID" value="KAF2900032.1"/>
    <property type="molecule type" value="Genomic_DNA"/>
</dbReference>
<gene>
    <name evidence="1" type="ORF">ILUMI_06151</name>
</gene>
<dbReference type="AlphaFoldDB" id="A0A8K0DAJ8"/>
<name>A0A8K0DAJ8_IGNLU</name>
<comment type="caution">
    <text evidence="1">The sequence shown here is derived from an EMBL/GenBank/DDBJ whole genome shotgun (WGS) entry which is preliminary data.</text>
</comment>
<dbReference type="Proteomes" id="UP000801492">
    <property type="component" value="Unassembled WGS sequence"/>
</dbReference>
<reference evidence="1" key="1">
    <citation type="submission" date="2019-08" db="EMBL/GenBank/DDBJ databases">
        <title>The genome of the North American firefly Photinus pyralis.</title>
        <authorList>
            <consortium name="Photinus pyralis genome working group"/>
            <person name="Fallon T.R."/>
            <person name="Sander Lower S.E."/>
            <person name="Weng J.-K."/>
        </authorList>
    </citation>
    <scope>NUCLEOTIDE SEQUENCE</scope>
    <source>
        <strain evidence="1">TRF0915ILg1</strain>
        <tissue evidence="1">Whole body</tissue>
    </source>
</reference>
<evidence type="ECO:0000313" key="2">
    <source>
        <dbReference type="Proteomes" id="UP000801492"/>
    </source>
</evidence>
<evidence type="ECO:0000313" key="1">
    <source>
        <dbReference type="EMBL" id="KAF2900032.1"/>
    </source>
</evidence>
<protein>
    <submittedName>
        <fullName evidence="1">Uncharacterized protein</fullName>
    </submittedName>
</protein>
<keyword evidence="2" id="KW-1185">Reference proteome</keyword>
<sequence>MGTLVTMAVAVSVGGNSVPRFFVFPYVHYKKHFVLGDPPGSVGSANLSGYVTDCPNPVIKDTVPSKLSRMKTNETNLPFNTSSETAEVTLSRLQQKPKRHLSLARFLLTLPLLLLQHLEATF</sequence>
<organism evidence="1 2">
    <name type="scientific">Ignelater luminosus</name>
    <name type="common">Cucubano</name>
    <name type="synonym">Pyrophorus luminosus</name>
    <dbReference type="NCBI Taxonomy" id="2038154"/>
    <lineage>
        <taxon>Eukaryota</taxon>
        <taxon>Metazoa</taxon>
        <taxon>Ecdysozoa</taxon>
        <taxon>Arthropoda</taxon>
        <taxon>Hexapoda</taxon>
        <taxon>Insecta</taxon>
        <taxon>Pterygota</taxon>
        <taxon>Neoptera</taxon>
        <taxon>Endopterygota</taxon>
        <taxon>Coleoptera</taxon>
        <taxon>Polyphaga</taxon>
        <taxon>Elateriformia</taxon>
        <taxon>Elateroidea</taxon>
        <taxon>Elateridae</taxon>
        <taxon>Agrypninae</taxon>
        <taxon>Pyrophorini</taxon>
        <taxon>Ignelater</taxon>
    </lineage>
</organism>
<accession>A0A8K0DAJ8</accession>